<evidence type="ECO:0000256" key="2">
    <source>
        <dbReference type="ARBA" id="ARBA00023015"/>
    </source>
</evidence>
<reference evidence="8" key="1">
    <citation type="submission" date="2023-02" db="EMBL/GenBank/DDBJ databases">
        <title>Genome of toxic invasive species Heracleum sosnowskyi carries increased number of genes despite the absence of recent whole-genome duplications.</title>
        <authorList>
            <person name="Schelkunov M."/>
            <person name="Shtratnikova V."/>
            <person name="Makarenko M."/>
            <person name="Klepikova A."/>
            <person name="Omelchenko D."/>
            <person name="Novikova G."/>
            <person name="Obukhova E."/>
            <person name="Bogdanov V."/>
            <person name="Penin A."/>
            <person name="Logacheva M."/>
        </authorList>
    </citation>
    <scope>NUCLEOTIDE SEQUENCE</scope>
    <source>
        <strain evidence="8">Hsosn_3</strain>
        <tissue evidence="8">Leaf</tissue>
    </source>
</reference>
<proteinExistence type="predicted"/>
<keyword evidence="3" id="KW-0238">DNA-binding</keyword>
<dbReference type="PROSITE" id="PS51369">
    <property type="entry name" value="TCP"/>
    <property type="match status" value="1"/>
</dbReference>
<evidence type="ECO:0000256" key="5">
    <source>
        <dbReference type="ARBA" id="ARBA00023242"/>
    </source>
</evidence>
<feature type="compositionally biased region" description="Acidic residues" evidence="6">
    <location>
        <begin position="15"/>
        <end position="29"/>
    </location>
</feature>
<keyword evidence="5" id="KW-0539">Nucleus</keyword>
<keyword evidence="4" id="KW-0804">Transcription</keyword>
<evidence type="ECO:0000256" key="1">
    <source>
        <dbReference type="ARBA" id="ARBA00004123"/>
    </source>
</evidence>
<evidence type="ECO:0000256" key="6">
    <source>
        <dbReference type="SAM" id="MobiDB-lite"/>
    </source>
</evidence>
<evidence type="ECO:0000313" key="9">
    <source>
        <dbReference type="Proteomes" id="UP001237642"/>
    </source>
</evidence>
<evidence type="ECO:0000256" key="4">
    <source>
        <dbReference type="ARBA" id="ARBA00023163"/>
    </source>
</evidence>
<comment type="subcellular location">
    <subcellularLocation>
        <location evidence="1">Nucleus</location>
    </subcellularLocation>
</comment>
<dbReference type="PANTHER" id="PTHR31072:SF1">
    <property type="entry name" value="TRANSCRIPTION FACTOR TCP9"/>
    <property type="match status" value="1"/>
</dbReference>
<gene>
    <name evidence="8" type="ORF">POM88_011859</name>
</gene>
<dbReference type="GO" id="GO:0003700">
    <property type="term" value="F:DNA-binding transcription factor activity"/>
    <property type="evidence" value="ECO:0007669"/>
    <property type="project" value="InterPro"/>
</dbReference>
<reference evidence="8" key="2">
    <citation type="submission" date="2023-05" db="EMBL/GenBank/DDBJ databases">
        <authorList>
            <person name="Schelkunov M.I."/>
        </authorList>
    </citation>
    <scope>NUCLEOTIDE SEQUENCE</scope>
    <source>
        <strain evidence="8">Hsosn_3</strain>
        <tissue evidence="8">Leaf</tissue>
    </source>
</reference>
<dbReference type="GO" id="GO:0043565">
    <property type="term" value="F:sequence-specific DNA binding"/>
    <property type="evidence" value="ECO:0007669"/>
    <property type="project" value="TreeGrafter"/>
</dbReference>
<keyword evidence="9" id="KW-1185">Reference proteome</keyword>
<name>A0AAD8IXK2_9APIA</name>
<dbReference type="Proteomes" id="UP001237642">
    <property type="component" value="Unassembled WGS sequence"/>
</dbReference>
<comment type="caution">
    <text evidence="8">The sequence shown here is derived from an EMBL/GenBank/DDBJ whole genome shotgun (WGS) entry which is preliminary data.</text>
</comment>
<feature type="region of interest" description="Disordered" evidence="6">
    <location>
        <begin position="1"/>
        <end position="34"/>
    </location>
</feature>
<evidence type="ECO:0000259" key="7">
    <source>
        <dbReference type="PROSITE" id="PS51369"/>
    </source>
</evidence>
<evidence type="ECO:0000313" key="8">
    <source>
        <dbReference type="EMBL" id="KAK1392803.1"/>
    </source>
</evidence>
<organism evidence="8 9">
    <name type="scientific">Heracleum sosnowskyi</name>
    <dbReference type="NCBI Taxonomy" id="360622"/>
    <lineage>
        <taxon>Eukaryota</taxon>
        <taxon>Viridiplantae</taxon>
        <taxon>Streptophyta</taxon>
        <taxon>Embryophyta</taxon>
        <taxon>Tracheophyta</taxon>
        <taxon>Spermatophyta</taxon>
        <taxon>Magnoliopsida</taxon>
        <taxon>eudicotyledons</taxon>
        <taxon>Gunneridae</taxon>
        <taxon>Pentapetalae</taxon>
        <taxon>asterids</taxon>
        <taxon>campanulids</taxon>
        <taxon>Apiales</taxon>
        <taxon>Apiaceae</taxon>
        <taxon>Apioideae</taxon>
        <taxon>apioid superclade</taxon>
        <taxon>Tordylieae</taxon>
        <taxon>Tordyliinae</taxon>
        <taxon>Heracleum</taxon>
    </lineage>
</organism>
<feature type="compositionally biased region" description="Polar residues" evidence="6">
    <location>
        <begin position="1"/>
        <end position="14"/>
    </location>
</feature>
<dbReference type="GO" id="GO:0005634">
    <property type="term" value="C:nucleus"/>
    <property type="evidence" value="ECO:0007669"/>
    <property type="project" value="UniProtKB-SubCell"/>
</dbReference>
<dbReference type="InterPro" id="IPR005333">
    <property type="entry name" value="Transcription_factor_TCP"/>
</dbReference>
<dbReference type="Pfam" id="PF03634">
    <property type="entry name" value="TCP"/>
    <property type="match status" value="1"/>
</dbReference>
<dbReference type="InterPro" id="IPR017887">
    <property type="entry name" value="TF_TCP_subgr"/>
</dbReference>
<sequence length="312" mass="33271">MASSSSIEHNNNFQDVEEEEEEEEVDEIPSDPLLGDPSLYSIAAVDGVVAPLSMVPVLKQEPPENEVGRSMIVPVQQKAVVAQTSRRVSKDRHTKVEGRGRRIRMPATCAARIFQLTRELGHKSDGETIRWLLERAEPEIIRATGTGTIPAIAVNVNGTLKIPTTSPATEGDAKKRKRPCNSEFIDIGEENGSSSFAPVAPIMPAMWGPTGVVGSNGFPGGAFFMFPPAPGSGGGMNQGHLWAFPAGATPVFNVTGRPVSDYVSMQPVAMMAESGSCSTMAGSMDVYDKRELQFMAGCSTSSADEKQPSSDS</sequence>
<keyword evidence="2" id="KW-0805">Transcription regulation</keyword>
<feature type="domain" description="TCP" evidence="7">
    <location>
        <begin position="89"/>
        <end position="143"/>
    </location>
</feature>
<dbReference type="EMBL" id="JAUIZM010000003">
    <property type="protein sequence ID" value="KAK1392803.1"/>
    <property type="molecule type" value="Genomic_DNA"/>
</dbReference>
<accession>A0AAD8IXK2</accession>
<evidence type="ECO:0000256" key="3">
    <source>
        <dbReference type="ARBA" id="ARBA00023125"/>
    </source>
</evidence>
<dbReference type="PANTHER" id="PTHR31072">
    <property type="entry name" value="TRANSCRIPTION FACTOR TCP4-RELATED"/>
    <property type="match status" value="1"/>
</dbReference>
<protein>
    <submittedName>
        <fullName evidence="8">Transcription factor like</fullName>
    </submittedName>
</protein>
<dbReference type="AlphaFoldDB" id="A0AAD8IXK2"/>